<dbReference type="GO" id="GO:0016020">
    <property type="term" value="C:membrane"/>
    <property type="evidence" value="ECO:0007669"/>
    <property type="project" value="TreeGrafter"/>
</dbReference>
<dbReference type="GO" id="GO:0046856">
    <property type="term" value="P:phosphatidylinositol dephosphorylation"/>
    <property type="evidence" value="ECO:0007669"/>
    <property type="project" value="TreeGrafter"/>
</dbReference>
<keyword evidence="4" id="KW-1185">Reference proteome</keyword>
<dbReference type="SUPFAM" id="SSF52799">
    <property type="entry name" value="(Phosphotyrosine protein) phosphatases II"/>
    <property type="match status" value="1"/>
</dbReference>
<dbReference type="SUPFAM" id="SSF50729">
    <property type="entry name" value="PH domain-like"/>
    <property type="match status" value="1"/>
</dbReference>
<name>A0AAD7R6A8_9TELE</name>
<dbReference type="Gene3D" id="2.30.29.30">
    <property type="entry name" value="Pleckstrin-homology domain (PH domain)/Phosphotyrosine-binding domain (PTB)"/>
    <property type="match status" value="1"/>
</dbReference>
<dbReference type="EMBL" id="JAINUG010000513">
    <property type="protein sequence ID" value="KAJ8367038.1"/>
    <property type="molecule type" value="Genomic_DNA"/>
</dbReference>
<dbReference type="InterPro" id="IPR029021">
    <property type="entry name" value="Prot-tyrosine_phosphatase-like"/>
</dbReference>
<feature type="domain" description="Myotubularin phosphatase" evidence="2">
    <location>
        <begin position="204"/>
        <end position="335"/>
    </location>
</feature>
<dbReference type="PROSITE" id="PS51339">
    <property type="entry name" value="PPASE_MYOTUBULARIN"/>
    <property type="match status" value="1"/>
</dbReference>
<sequence>MGSFGMPYGWERTLNHRGLNTGDRDVVGLNCLPGLTSITPRGVCPPEGGVGPEEAVPQGGGGWLAGSLFCTRFRLAFVPQRDRRAGRDGDVDPILLGDHDVALTSIEKVVAVGPSRVKHVTPSSTLRFTPEELVLCCRDMRVLCFLFDRLTPETQVLEMTYTLARAYQPMRPATILSFQNAALGSTEMKQMLSNRKRDPDMNWFEGVGDWEAELERTGAVGWRVSSVNDRFEMSTSLPRYNVVPQRVLDMELKRSFAHFHEGRIPRWCWRHPSGSDLLRMAGFQNNIYHEKDDIRNLEALLFGGQQRCVVVELGEDMPTPGEIQLAHTRLRALCLGATYPPSPLTTPRAWCCLKQAAEAACLLRGGHLTVILQEVHQQFMHGGFSVQLGSQNPYGRIPVDQTIEETVNRDTQTAGGTKGFSLKQAAVEMYYLTSGYRSNYL</sequence>
<dbReference type="InterPro" id="IPR010569">
    <property type="entry name" value="Myotubularin-like_Pase_dom"/>
</dbReference>
<proteinExistence type="inferred from homology"/>
<evidence type="ECO:0000256" key="1">
    <source>
        <dbReference type="ARBA" id="ARBA00007471"/>
    </source>
</evidence>
<gene>
    <name evidence="3" type="ORF">AAFF_G00333750</name>
</gene>
<dbReference type="InterPro" id="IPR011993">
    <property type="entry name" value="PH-like_dom_sf"/>
</dbReference>
<dbReference type="GO" id="GO:0005737">
    <property type="term" value="C:cytoplasm"/>
    <property type="evidence" value="ECO:0007669"/>
    <property type="project" value="TreeGrafter"/>
</dbReference>
<accession>A0AAD7R6A8</accession>
<dbReference type="Pfam" id="PF06602">
    <property type="entry name" value="Myotub-related"/>
    <property type="match status" value="1"/>
</dbReference>
<dbReference type="Proteomes" id="UP001221898">
    <property type="component" value="Unassembled WGS sequence"/>
</dbReference>
<evidence type="ECO:0000259" key="2">
    <source>
        <dbReference type="PROSITE" id="PS51339"/>
    </source>
</evidence>
<evidence type="ECO:0000313" key="4">
    <source>
        <dbReference type="Proteomes" id="UP001221898"/>
    </source>
</evidence>
<dbReference type="PANTHER" id="PTHR10807:SF51">
    <property type="entry name" value="MYOTUBULARIN-RELATED PROTEIN 11"/>
    <property type="match status" value="1"/>
</dbReference>
<dbReference type="AlphaFoldDB" id="A0AAD7R6A8"/>
<protein>
    <recommendedName>
        <fullName evidence="2">Myotubularin phosphatase domain-containing protein</fullName>
    </recommendedName>
</protein>
<organism evidence="3 4">
    <name type="scientific">Aldrovandia affinis</name>
    <dbReference type="NCBI Taxonomy" id="143900"/>
    <lineage>
        <taxon>Eukaryota</taxon>
        <taxon>Metazoa</taxon>
        <taxon>Chordata</taxon>
        <taxon>Craniata</taxon>
        <taxon>Vertebrata</taxon>
        <taxon>Euteleostomi</taxon>
        <taxon>Actinopterygii</taxon>
        <taxon>Neopterygii</taxon>
        <taxon>Teleostei</taxon>
        <taxon>Notacanthiformes</taxon>
        <taxon>Halosauridae</taxon>
        <taxon>Aldrovandia</taxon>
    </lineage>
</organism>
<comment type="similarity">
    <text evidence="1">Belongs to the protein-tyrosine phosphatase family. Non-receptor class myotubularin subfamily.</text>
</comment>
<dbReference type="InterPro" id="IPR030564">
    <property type="entry name" value="Myotubularin"/>
</dbReference>
<dbReference type="PANTHER" id="PTHR10807">
    <property type="entry name" value="MYOTUBULARIN-RELATED"/>
    <property type="match status" value="1"/>
</dbReference>
<evidence type="ECO:0000313" key="3">
    <source>
        <dbReference type="EMBL" id="KAJ8367038.1"/>
    </source>
</evidence>
<comment type="caution">
    <text evidence="3">The sequence shown here is derived from an EMBL/GenBank/DDBJ whole genome shotgun (WGS) entry which is preliminary data.</text>
</comment>
<reference evidence="3" key="1">
    <citation type="journal article" date="2023" name="Science">
        <title>Genome structures resolve the early diversification of teleost fishes.</title>
        <authorList>
            <person name="Parey E."/>
            <person name="Louis A."/>
            <person name="Montfort J."/>
            <person name="Bouchez O."/>
            <person name="Roques C."/>
            <person name="Iampietro C."/>
            <person name="Lluch J."/>
            <person name="Castinel A."/>
            <person name="Donnadieu C."/>
            <person name="Desvignes T."/>
            <person name="Floi Bucao C."/>
            <person name="Jouanno E."/>
            <person name="Wen M."/>
            <person name="Mejri S."/>
            <person name="Dirks R."/>
            <person name="Jansen H."/>
            <person name="Henkel C."/>
            <person name="Chen W.J."/>
            <person name="Zahm M."/>
            <person name="Cabau C."/>
            <person name="Klopp C."/>
            <person name="Thompson A.W."/>
            <person name="Robinson-Rechavi M."/>
            <person name="Braasch I."/>
            <person name="Lecointre G."/>
            <person name="Bobe J."/>
            <person name="Postlethwait J.H."/>
            <person name="Berthelot C."/>
            <person name="Roest Crollius H."/>
            <person name="Guiguen Y."/>
        </authorList>
    </citation>
    <scope>NUCLEOTIDE SEQUENCE</scope>
    <source>
        <strain evidence="3">NC1722</strain>
    </source>
</reference>